<keyword evidence="5" id="KW-1185">Reference proteome</keyword>
<dbReference type="EMBL" id="MCFE01000016">
    <property type="protein sequence ID" value="ORY06462.1"/>
    <property type="molecule type" value="Genomic_DNA"/>
</dbReference>
<protein>
    <recommendedName>
        <fullName evidence="6">G-patch domain-containing protein</fullName>
    </recommendedName>
</protein>
<dbReference type="GO" id="GO:0003676">
    <property type="term" value="F:nucleic acid binding"/>
    <property type="evidence" value="ECO:0007669"/>
    <property type="project" value="UniProtKB-UniRule"/>
</dbReference>
<feature type="compositionally biased region" description="Polar residues" evidence="1">
    <location>
        <begin position="112"/>
        <end position="124"/>
    </location>
</feature>
<organism evidence="4 5">
    <name type="scientific">Basidiobolus meristosporus CBS 931.73</name>
    <dbReference type="NCBI Taxonomy" id="1314790"/>
    <lineage>
        <taxon>Eukaryota</taxon>
        <taxon>Fungi</taxon>
        <taxon>Fungi incertae sedis</taxon>
        <taxon>Zoopagomycota</taxon>
        <taxon>Entomophthoromycotina</taxon>
        <taxon>Basidiobolomycetes</taxon>
        <taxon>Basidiobolales</taxon>
        <taxon>Basidiobolaceae</taxon>
        <taxon>Basidiobolus</taxon>
    </lineage>
</organism>
<feature type="region of interest" description="Disordered" evidence="1">
    <location>
        <begin position="82"/>
        <end position="131"/>
    </location>
</feature>
<evidence type="ECO:0000313" key="4">
    <source>
        <dbReference type="EMBL" id="ORY06462.1"/>
    </source>
</evidence>
<reference evidence="4 5" key="1">
    <citation type="submission" date="2016-07" db="EMBL/GenBank/DDBJ databases">
        <title>Pervasive Adenine N6-methylation of Active Genes in Fungi.</title>
        <authorList>
            <consortium name="DOE Joint Genome Institute"/>
            <person name="Mondo S.J."/>
            <person name="Dannebaum R.O."/>
            <person name="Kuo R.C."/>
            <person name="Labutti K."/>
            <person name="Haridas S."/>
            <person name="Kuo A."/>
            <person name="Salamov A."/>
            <person name="Ahrendt S.R."/>
            <person name="Lipzen A."/>
            <person name="Sullivan W."/>
            <person name="Andreopoulos W.B."/>
            <person name="Clum A."/>
            <person name="Lindquist E."/>
            <person name="Daum C."/>
            <person name="Ramamoorthy G.K."/>
            <person name="Gryganskyi A."/>
            <person name="Culley D."/>
            <person name="Magnuson J.K."/>
            <person name="James T.Y."/>
            <person name="O'Malley M.A."/>
            <person name="Stajich J.E."/>
            <person name="Spatafora J.W."/>
            <person name="Visel A."/>
            <person name="Grigoriev I.V."/>
        </authorList>
    </citation>
    <scope>NUCLEOTIDE SEQUENCE [LARGE SCALE GENOMIC DNA]</scope>
    <source>
        <strain evidence="4 5">CBS 931.73</strain>
    </source>
</reference>
<dbReference type="InterPro" id="IPR036867">
    <property type="entry name" value="R3H_dom_sf"/>
</dbReference>
<dbReference type="InterPro" id="IPR001374">
    <property type="entry name" value="R3H_dom"/>
</dbReference>
<feature type="domain" description="G-patch" evidence="2">
    <location>
        <begin position="143"/>
        <end position="190"/>
    </location>
</feature>
<feature type="compositionally biased region" description="Basic and acidic residues" evidence="1">
    <location>
        <begin position="97"/>
        <end position="111"/>
    </location>
</feature>
<evidence type="ECO:0000259" key="2">
    <source>
        <dbReference type="PROSITE" id="PS50174"/>
    </source>
</evidence>
<dbReference type="PANTHER" id="PTHR14195">
    <property type="entry name" value="G PATCH DOMAIN CONTAINING PROTEIN 2"/>
    <property type="match status" value="1"/>
</dbReference>
<dbReference type="InterPro" id="IPR051189">
    <property type="entry name" value="Splicing_assoc_domain"/>
</dbReference>
<dbReference type="InParanoid" id="A0A1Y1Z872"/>
<feature type="non-terminal residue" evidence="4">
    <location>
        <position position="1"/>
    </location>
</feature>
<name>A0A1Y1Z872_9FUNG</name>
<proteinExistence type="predicted"/>
<evidence type="ECO:0008006" key="6">
    <source>
        <dbReference type="Google" id="ProtNLM"/>
    </source>
</evidence>
<dbReference type="Pfam" id="PF01585">
    <property type="entry name" value="G-patch"/>
    <property type="match status" value="1"/>
</dbReference>
<sequence length="190" mass="20676">ESVSIHHINRSMRDFVKQPRLASIPLPCMDRGKRRAVHLLAKEYNIVSKSKGSGNRKYPVLYRTQRTSIPANPIGITQILEGSHSIPRKTKSPYDLIKSEKRDKGKAKDKSATPSKASRVYNPNSPIPPVGSVVGQHARPIGESNIGHQMLQKMGWAPGQSLTSSSSPGRTTPVEAIVRGKSRIGLGGAL</sequence>
<dbReference type="SMART" id="SM00443">
    <property type="entry name" value="G_patch"/>
    <property type="match status" value="1"/>
</dbReference>
<dbReference type="OrthoDB" id="21470at2759"/>
<comment type="caution">
    <text evidence="4">The sequence shown here is derived from an EMBL/GenBank/DDBJ whole genome shotgun (WGS) entry which is preliminary data.</text>
</comment>
<dbReference type="SUPFAM" id="SSF82708">
    <property type="entry name" value="R3H domain"/>
    <property type="match status" value="1"/>
</dbReference>
<dbReference type="PROSITE" id="PS51061">
    <property type="entry name" value="R3H"/>
    <property type="match status" value="1"/>
</dbReference>
<accession>A0A1Y1Z872</accession>
<dbReference type="Proteomes" id="UP000193498">
    <property type="component" value="Unassembled WGS sequence"/>
</dbReference>
<evidence type="ECO:0000259" key="3">
    <source>
        <dbReference type="PROSITE" id="PS51061"/>
    </source>
</evidence>
<dbReference type="InterPro" id="IPR000467">
    <property type="entry name" value="G_patch_dom"/>
</dbReference>
<feature type="domain" description="R3H" evidence="3">
    <location>
        <begin position="2"/>
        <end position="65"/>
    </location>
</feature>
<dbReference type="Pfam" id="PF01424">
    <property type="entry name" value="R3H"/>
    <property type="match status" value="1"/>
</dbReference>
<dbReference type="STRING" id="1314790.A0A1Y1Z872"/>
<dbReference type="PROSITE" id="PS50174">
    <property type="entry name" value="G_PATCH"/>
    <property type="match status" value="1"/>
</dbReference>
<gene>
    <name evidence="4" type="ORF">K493DRAFT_203283</name>
</gene>
<dbReference type="Gene3D" id="3.30.1370.50">
    <property type="entry name" value="R3H-like domain"/>
    <property type="match status" value="1"/>
</dbReference>
<evidence type="ECO:0000313" key="5">
    <source>
        <dbReference type="Proteomes" id="UP000193498"/>
    </source>
</evidence>
<dbReference type="CDD" id="cd02325">
    <property type="entry name" value="R3H"/>
    <property type="match status" value="1"/>
</dbReference>
<dbReference type="AlphaFoldDB" id="A0A1Y1Z872"/>
<evidence type="ECO:0000256" key="1">
    <source>
        <dbReference type="SAM" id="MobiDB-lite"/>
    </source>
</evidence>